<evidence type="ECO:0000313" key="2">
    <source>
        <dbReference type="Proteomes" id="UP000662074"/>
    </source>
</evidence>
<dbReference type="Proteomes" id="UP000662074">
    <property type="component" value="Unassembled WGS sequence"/>
</dbReference>
<dbReference type="RefSeq" id="WP_188415606.1">
    <property type="nucleotide sequence ID" value="NZ_BMDO01000003.1"/>
</dbReference>
<dbReference type="InterPro" id="IPR029063">
    <property type="entry name" value="SAM-dependent_MTases_sf"/>
</dbReference>
<accession>A0A917N1E5</accession>
<evidence type="ECO:0000313" key="1">
    <source>
        <dbReference type="EMBL" id="GGI50449.1"/>
    </source>
</evidence>
<reference evidence="1" key="2">
    <citation type="submission" date="2020-09" db="EMBL/GenBank/DDBJ databases">
        <authorList>
            <person name="Sun Q."/>
            <person name="Sedlacek I."/>
        </authorList>
    </citation>
    <scope>NUCLEOTIDE SEQUENCE</scope>
    <source>
        <strain evidence="1">CCM 8711</strain>
    </source>
</reference>
<reference evidence="1" key="1">
    <citation type="journal article" date="2014" name="Int. J. Syst. Evol. Microbiol.">
        <title>Complete genome sequence of Corynebacterium casei LMG S-19264T (=DSM 44701T), isolated from a smear-ripened cheese.</title>
        <authorList>
            <consortium name="US DOE Joint Genome Institute (JGI-PGF)"/>
            <person name="Walter F."/>
            <person name="Albersmeier A."/>
            <person name="Kalinowski J."/>
            <person name="Ruckert C."/>
        </authorList>
    </citation>
    <scope>NUCLEOTIDE SEQUENCE</scope>
    <source>
        <strain evidence="1">CCM 8711</strain>
    </source>
</reference>
<evidence type="ECO:0008006" key="3">
    <source>
        <dbReference type="Google" id="ProtNLM"/>
    </source>
</evidence>
<dbReference type="AlphaFoldDB" id="A0A917N1E5"/>
<name>A0A917N1E5_9SPHI</name>
<dbReference type="SUPFAM" id="SSF53335">
    <property type="entry name" value="S-adenosyl-L-methionine-dependent methyltransferases"/>
    <property type="match status" value="1"/>
</dbReference>
<gene>
    <name evidence="1" type="ORF">GCM10011425_16610</name>
</gene>
<keyword evidence="2" id="KW-1185">Reference proteome</keyword>
<organism evidence="1 2">
    <name type="scientific">Mucilaginibacter galii</name>
    <dbReference type="NCBI Taxonomy" id="2005073"/>
    <lineage>
        <taxon>Bacteria</taxon>
        <taxon>Pseudomonadati</taxon>
        <taxon>Bacteroidota</taxon>
        <taxon>Sphingobacteriia</taxon>
        <taxon>Sphingobacteriales</taxon>
        <taxon>Sphingobacteriaceae</taxon>
        <taxon>Mucilaginibacter</taxon>
    </lineage>
</organism>
<dbReference type="Gene3D" id="3.40.50.150">
    <property type="entry name" value="Vaccinia Virus protein VP39"/>
    <property type="match status" value="1"/>
</dbReference>
<comment type="caution">
    <text evidence="1">The sequence shown here is derived from an EMBL/GenBank/DDBJ whole genome shotgun (WGS) entry which is preliminary data.</text>
</comment>
<sequence>MDPVIFSNALILKSTKEILDYLRNNREAIRYMFQIAPTRSENTDQFASVLLSILSKDFSQEELDEIRLQSLFVHLAYYFKRAKADEFLDTCIGFISNPYFKIRLDAWIKIGRYHTYAEHISQFEKYLTLLSAALDETDDGNANELLQDLADYHLYAQEHLSADAYAKLSKLFISKEIELKFPLLSQFNQRESDEIADLNIQPYDGHEYTPSDFVNDIFDTHFLNSVKGNSPNYPNLLFGFPSSEIRFAIIKQGQADFDRKYQGLTSENVTDLYCYFNMRMHFYSTLSLLERSNVFTEYYNSSGKIKFIDLGCGPGTSGLSFTDYLYQQTKEKVVFDYYGIDSANSMIAKARQILNNDVFSGTNECKFFNTLDEINIQSFTDANCIIINCCFVFASESLPIKEIANKINQIIDTYPFIPKYLLYQNSVKKELSIRYEEFKTLLIKYDVELEGSEIIRYHNVQYPSYEYKTVKGKFEILKLA</sequence>
<protein>
    <recommendedName>
        <fullName evidence="3">Methyltransferase domain-containing protein</fullName>
    </recommendedName>
</protein>
<dbReference type="EMBL" id="BMDO01000003">
    <property type="protein sequence ID" value="GGI50449.1"/>
    <property type="molecule type" value="Genomic_DNA"/>
</dbReference>
<proteinExistence type="predicted"/>